<keyword evidence="9 13" id="KW-0472">Membrane</keyword>
<dbReference type="GO" id="GO:0015280">
    <property type="term" value="F:ligand-gated sodium channel activity"/>
    <property type="evidence" value="ECO:0007669"/>
    <property type="project" value="TreeGrafter"/>
</dbReference>
<dbReference type="AlphaFoldDB" id="A0AAV2B3Q7"/>
<keyword evidence="4 12" id="KW-0894">Sodium channel</keyword>
<comment type="subcellular location">
    <subcellularLocation>
        <location evidence="1">Membrane</location>
        <topology evidence="1">Multi-pass membrane protein</topology>
    </subcellularLocation>
</comment>
<keyword evidence="7" id="KW-0915">Sodium</keyword>
<evidence type="ECO:0000256" key="12">
    <source>
        <dbReference type="RuleBase" id="RU000679"/>
    </source>
</evidence>
<comment type="caution">
    <text evidence="14">The sequence shown here is derived from an EMBL/GenBank/DDBJ whole genome shotgun (WGS) entry which is preliminary data.</text>
</comment>
<evidence type="ECO:0000256" key="13">
    <source>
        <dbReference type="SAM" id="Phobius"/>
    </source>
</evidence>
<evidence type="ECO:0000313" key="15">
    <source>
        <dbReference type="Proteomes" id="UP001497382"/>
    </source>
</evidence>
<dbReference type="InterPro" id="IPR001873">
    <property type="entry name" value="ENaC"/>
</dbReference>
<dbReference type="Gene3D" id="1.10.287.770">
    <property type="entry name" value="YojJ-like"/>
    <property type="match status" value="1"/>
</dbReference>
<dbReference type="Pfam" id="PF00858">
    <property type="entry name" value="ASC"/>
    <property type="match status" value="1"/>
</dbReference>
<organism evidence="14 15">
    <name type="scientific">Larinioides sclopetarius</name>
    <dbReference type="NCBI Taxonomy" id="280406"/>
    <lineage>
        <taxon>Eukaryota</taxon>
        <taxon>Metazoa</taxon>
        <taxon>Ecdysozoa</taxon>
        <taxon>Arthropoda</taxon>
        <taxon>Chelicerata</taxon>
        <taxon>Arachnida</taxon>
        <taxon>Araneae</taxon>
        <taxon>Araneomorphae</taxon>
        <taxon>Entelegynae</taxon>
        <taxon>Araneoidea</taxon>
        <taxon>Araneidae</taxon>
        <taxon>Larinioides</taxon>
    </lineage>
</organism>
<evidence type="ECO:0000256" key="9">
    <source>
        <dbReference type="ARBA" id="ARBA00023136"/>
    </source>
</evidence>
<comment type="similarity">
    <text evidence="2 12">Belongs to the amiloride-sensitive sodium channel (TC 1.A.6) family.</text>
</comment>
<accession>A0AAV2B3Q7</accession>
<evidence type="ECO:0000256" key="10">
    <source>
        <dbReference type="ARBA" id="ARBA00023201"/>
    </source>
</evidence>
<evidence type="ECO:0000256" key="1">
    <source>
        <dbReference type="ARBA" id="ARBA00004141"/>
    </source>
</evidence>
<keyword evidence="6 13" id="KW-1133">Transmembrane helix</keyword>
<keyword evidence="5 12" id="KW-0812">Transmembrane</keyword>
<evidence type="ECO:0000256" key="4">
    <source>
        <dbReference type="ARBA" id="ARBA00022461"/>
    </source>
</evidence>
<name>A0AAV2B3Q7_9ARAC</name>
<feature type="transmembrane region" description="Helical" evidence="13">
    <location>
        <begin position="47"/>
        <end position="67"/>
    </location>
</feature>
<reference evidence="14 15" key="1">
    <citation type="submission" date="2024-04" db="EMBL/GenBank/DDBJ databases">
        <authorList>
            <person name="Rising A."/>
            <person name="Reimegard J."/>
            <person name="Sonavane S."/>
            <person name="Akerstrom W."/>
            <person name="Nylinder S."/>
            <person name="Hedman E."/>
            <person name="Kallberg Y."/>
        </authorList>
    </citation>
    <scope>NUCLEOTIDE SEQUENCE [LARGE SCALE GENOMIC DNA]</scope>
</reference>
<evidence type="ECO:0000256" key="8">
    <source>
        <dbReference type="ARBA" id="ARBA00023065"/>
    </source>
</evidence>
<protein>
    <submittedName>
        <fullName evidence="14">Uncharacterized protein</fullName>
    </submittedName>
</protein>
<evidence type="ECO:0000256" key="5">
    <source>
        <dbReference type="ARBA" id="ARBA00022692"/>
    </source>
</evidence>
<keyword evidence="10 12" id="KW-0739">Sodium transport</keyword>
<dbReference type="GO" id="GO:0005886">
    <property type="term" value="C:plasma membrane"/>
    <property type="evidence" value="ECO:0007669"/>
    <property type="project" value="TreeGrafter"/>
</dbReference>
<dbReference type="EMBL" id="CAXIEN010000255">
    <property type="protein sequence ID" value="CAL1289818.1"/>
    <property type="molecule type" value="Genomic_DNA"/>
</dbReference>
<keyword evidence="3 12" id="KW-0813">Transport</keyword>
<gene>
    <name evidence="14" type="ORF">LARSCL_LOCUS16146</name>
</gene>
<evidence type="ECO:0000256" key="6">
    <source>
        <dbReference type="ARBA" id="ARBA00022989"/>
    </source>
</evidence>
<sequence length="480" mass="54841">MLEDAAGIEFSTSEQTVTIPWKSTYINEDSDQGKNNMRRVIQILASWRIFKIIVFIISLFSVIIQSIEFLKTYYSYPTSIVLEATVRNDFKIPAVTLCFINTVSTETFCRYSSDFCEKPSNLKEFCKKNPIHCRGNTNDLKIPMTGYYTNYSNKLEGATRNYLYHEEFNAKQLFLKTSDIKTPLTRTFIDAYPSAIKCYSDNLHLYQSGLKPETAEIDFNSSAGFPIMKFQLGLYNIKLFSASIVPQVFIGIHSPFVPINPRLSGQAIYPGKRYSFLVELEKEEHRLPPPYQTSCRDNGPSEDAKPFTNPNSYQMCLEMCRGEFSKEIFGCNAALTMISSPIDLCYISFNRKNLSSKSLREIKKKRHNCIQNCKPECLKLHYKHSLTVRDLNIDWADSTDLAEITISVKNTGVIILRHVPLYGSGEIFSHIGGLVGFWLGVSVFTFTDVIEKLCQKAIHWKKSLRMDNVQNSPTSEIHLD</sequence>
<dbReference type="Proteomes" id="UP001497382">
    <property type="component" value="Unassembled WGS sequence"/>
</dbReference>
<evidence type="ECO:0000256" key="3">
    <source>
        <dbReference type="ARBA" id="ARBA00022448"/>
    </source>
</evidence>
<evidence type="ECO:0000313" key="14">
    <source>
        <dbReference type="EMBL" id="CAL1289818.1"/>
    </source>
</evidence>
<keyword evidence="8 12" id="KW-0406">Ion transport</keyword>
<proteinExistence type="inferred from homology"/>
<evidence type="ECO:0000256" key="2">
    <source>
        <dbReference type="ARBA" id="ARBA00007193"/>
    </source>
</evidence>
<evidence type="ECO:0000256" key="11">
    <source>
        <dbReference type="ARBA" id="ARBA00023303"/>
    </source>
</evidence>
<keyword evidence="11 12" id="KW-0407">Ion channel</keyword>
<dbReference type="PANTHER" id="PTHR11690">
    <property type="entry name" value="AMILORIDE-SENSITIVE SODIUM CHANNEL-RELATED"/>
    <property type="match status" value="1"/>
</dbReference>
<dbReference type="PANTHER" id="PTHR11690:SF248">
    <property type="entry name" value="PICKPOCKET 17, ISOFORM A"/>
    <property type="match status" value="1"/>
</dbReference>
<evidence type="ECO:0000256" key="7">
    <source>
        <dbReference type="ARBA" id="ARBA00023053"/>
    </source>
</evidence>
<keyword evidence="15" id="KW-1185">Reference proteome</keyword>